<dbReference type="Gene3D" id="1.25.40.10">
    <property type="entry name" value="Tetratricopeptide repeat domain"/>
    <property type="match status" value="2"/>
</dbReference>
<dbReference type="PANTHER" id="PTHR47938">
    <property type="entry name" value="RESPIRATORY COMPLEX I CHAPERONE (CIA84), PUTATIVE (AFU_ORTHOLOGUE AFUA_2G06020)-RELATED"/>
    <property type="match status" value="1"/>
</dbReference>
<dbReference type="STRING" id="425264.A0A3G2S3H7"/>
<dbReference type="InterPro" id="IPR002885">
    <property type="entry name" value="PPR_rpt"/>
</dbReference>
<evidence type="ECO:0000313" key="3">
    <source>
        <dbReference type="EMBL" id="AYO42535.1"/>
    </source>
</evidence>
<dbReference type="Pfam" id="PF01535">
    <property type="entry name" value="PPR"/>
    <property type="match status" value="1"/>
</dbReference>
<evidence type="ECO:0000313" key="4">
    <source>
        <dbReference type="Proteomes" id="UP000269793"/>
    </source>
</evidence>
<feature type="coiled-coil region" evidence="2">
    <location>
        <begin position="32"/>
        <end position="59"/>
    </location>
</feature>
<dbReference type="EMBL" id="CP033150">
    <property type="protein sequence ID" value="AYO42535.1"/>
    <property type="molecule type" value="Genomic_DNA"/>
</dbReference>
<evidence type="ECO:0000256" key="2">
    <source>
        <dbReference type="SAM" id="Coils"/>
    </source>
</evidence>
<dbReference type="InterPro" id="IPR011990">
    <property type="entry name" value="TPR-like_helical_dom_sf"/>
</dbReference>
<dbReference type="PANTHER" id="PTHR47938:SF35">
    <property type="entry name" value="PENTATRICOPEPTIDE REPEAT-CONTAINING PROTEIN 4, MITOCHONDRIAL-RELATED"/>
    <property type="match status" value="1"/>
</dbReference>
<feature type="repeat" description="PPR" evidence="1">
    <location>
        <begin position="374"/>
        <end position="404"/>
    </location>
</feature>
<name>A0A3G2S3H7_MALR7</name>
<dbReference type="VEuPathDB" id="FungiDB:DNF11_1585"/>
<accession>A0A3G2S3H7</accession>
<sequence>MLRWAVRRCLSTGRAAYARYPRRHQRPMQVREAELRRDIAQLERQLQDTDKRAQVEQLTRHLPPLDEATLDAIYQDLVSSPPSELSIPPPSPKVSLAQLTAELGLPPIPADASADTPAVADARRTQRAQLLACLSDRSNIPAPAWTALAIQSARDCDTEHVQQALSLAARDGVPVAPLFQKVMDVYASAGHVHAVLELSAAMEAHGIAPSAASKHTVVKAYVQMNQVSDAVQYLALWERSEPAPMSAYTLTIEHVLKHPVRDIHPIAWSLFYHMRYAAHPVPDAVLYAMMIRACAAGVPQPNTMPLRRKRTMEADAERALDLFREMTVHHGVRPNKEVYDSLILTCARRKDHYADALRLLHELVEGDHTRLWPDAYTYNAVLQGSARHGDLTTARWILADMVRSVMADAHRLRRPNEDTLAHVFWTYAVYQPPIDRHQLSSIEATQSSDAEGHVAEAAPSPTFTHALPQTSSDVLAEVRALMARILADQGHDETAAHPLSSVRVSPRLLHAYLAVLTHHLPPERRLHALVHEVEHGVFAQSHVQANGHTLAMLLGECAVSRDRALADDVARRTWAQWTDMERAYAHTPQRRHQGIDAKLVSRMWALMIRHHAKSFRIDEGLELVRRFLEMYPPSKRISRREELVDASLPPIDWTPTVPPPSMVRLLHALPPSRAEADATYAPLAPLRPKLLFRDLELLHHRCVAVQHVPGLNLITRTDREYRREW</sequence>
<dbReference type="AlphaFoldDB" id="A0A3G2S3H7"/>
<keyword evidence="4" id="KW-1185">Reference proteome</keyword>
<gene>
    <name evidence="3" type="primary">MEE40</name>
    <name evidence="3" type="ORF">DNF11_1585</name>
</gene>
<dbReference type="Proteomes" id="UP000269793">
    <property type="component" value="Chromosome III"/>
</dbReference>
<dbReference type="OrthoDB" id="2018246at2759"/>
<proteinExistence type="predicted"/>
<reference evidence="3 4" key="1">
    <citation type="submission" date="2018-10" db="EMBL/GenBank/DDBJ databases">
        <title>Complete genome sequence of Malassezia restricta CBS 7877.</title>
        <authorList>
            <person name="Morand S.C."/>
            <person name="Bertignac M."/>
            <person name="Iltis A."/>
            <person name="Kolder I."/>
            <person name="Pirovano W."/>
            <person name="Jourdain R."/>
            <person name="Clavaud C."/>
        </authorList>
    </citation>
    <scope>NUCLEOTIDE SEQUENCE [LARGE SCALE GENOMIC DNA]</scope>
    <source>
        <strain evidence="3 4">CBS 7877</strain>
    </source>
</reference>
<evidence type="ECO:0000256" key="1">
    <source>
        <dbReference type="PROSITE-ProRule" id="PRU00708"/>
    </source>
</evidence>
<protein>
    <submittedName>
        <fullName evidence="3">Pentatricopeptide repeat-containing protein, chloroplastic</fullName>
    </submittedName>
</protein>
<dbReference type="PROSITE" id="PS51375">
    <property type="entry name" value="PPR"/>
    <property type="match status" value="1"/>
</dbReference>
<organism evidence="3 4">
    <name type="scientific">Malassezia restricta (strain ATCC 96810 / NBRC 103918 / CBS 7877)</name>
    <name type="common">Seborrheic dermatitis infection agent</name>
    <dbReference type="NCBI Taxonomy" id="425264"/>
    <lineage>
        <taxon>Eukaryota</taxon>
        <taxon>Fungi</taxon>
        <taxon>Dikarya</taxon>
        <taxon>Basidiomycota</taxon>
        <taxon>Ustilaginomycotina</taxon>
        <taxon>Malasseziomycetes</taxon>
        <taxon>Malasseziales</taxon>
        <taxon>Malasseziaceae</taxon>
        <taxon>Malassezia</taxon>
    </lineage>
</organism>
<dbReference type="GO" id="GO:0003729">
    <property type="term" value="F:mRNA binding"/>
    <property type="evidence" value="ECO:0007669"/>
    <property type="project" value="TreeGrafter"/>
</dbReference>
<keyword evidence="2" id="KW-0175">Coiled coil</keyword>